<organism evidence="1 2">
    <name type="scientific">Pedobacter rhizosphaerae</name>
    <dbReference type="NCBI Taxonomy" id="390241"/>
    <lineage>
        <taxon>Bacteria</taxon>
        <taxon>Pseudomonadati</taxon>
        <taxon>Bacteroidota</taxon>
        <taxon>Sphingobacteriia</taxon>
        <taxon>Sphingobacteriales</taxon>
        <taxon>Sphingobacteriaceae</taxon>
        <taxon>Pedobacter</taxon>
    </lineage>
</organism>
<dbReference type="RefSeq" id="WP_090883017.1">
    <property type="nucleotide sequence ID" value="NZ_FOGG01000007.1"/>
</dbReference>
<proteinExistence type="predicted"/>
<protein>
    <submittedName>
        <fullName evidence="1">Uncharacterized protein</fullName>
    </submittedName>
</protein>
<dbReference type="STRING" id="390241.SAMN04488023_10735"/>
<dbReference type="EMBL" id="FOGG01000007">
    <property type="protein sequence ID" value="SER30787.1"/>
    <property type="molecule type" value="Genomic_DNA"/>
</dbReference>
<gene>
    <name evidence="1" type="ORF">SAMN04488023_10735</name>
</gene>
<name>A0A1H9N4U6_9SPHI</name>
<evidence type="ECO:0000313" key="1">
    <source>
        <dbReference type="EMBL" id="SER30787.1"/>
    </source>
</evidence>
<evidence type="ECO:0000313" key="2">
    <source>
        <dbReference type="Proteomes" id="UP000199572"/>
    </source>
</evidence>
<sequence length="129" mass="14616">MNESNNEKNTGKTAAFYAKKTDLVRIQMMAKNLGISLGELIRRRLLDNQMLSMNSAELLSQLDPIGADISQIRHLIAALTEQQHPDADIHSKDNKLSEAILQYVSHLSNLEELIRELIDKLHIKNRRSG</sequence>
<dbReference type="AlphaFoldDB" id="A0A1H9N4U6"/>
<reference evidence="1 2" key="1">
    <citation type="submission" date="2016-10" db="EMBL/GenBank/DDBJ databases">
        <authorList>
            <person name="de Groot N.N."/>
        </authorList>
    </citation>
    <scope>NUCLEOTIDE SEQUENCE [LARGE SCALE GENOMIC DNA]</scope>
    <source>
        <strain evidence="1 2">DSM 18610</strain>
    </source>
</reference>
<dbReference type="Proteomes" id="UP000199572">
    <property type="component" value="Unassembled WGS sequence"/>
</dbReference>
<accession>A0A1H9N4U6</accession>
<keyword evidence="2" id="KW-1185">Reference proteome</keyword>